<evidence type="ECO:0000313" key="1">
    <source>
        <dbReference type="EMBL" id="QJB00362.1"/>
    </source>
</evidence>
<gene>
    <name evidence="1" type="ORF">MM171A00522_0026</name>
</gene>
<accession>A0A6M3M5W5</accession>
<organism evidence="1">
    <name type="scientific">viral metagenome</name>
    <dbReference type="NCBI Taxonomy" id="1070528"/>
    <lineage>
        <taxon>unclassified sequences</taxon>
        <taxon>metagenomes</taxon>
        <taxon>organismal metagenomes</taxon>
    </lineage>
</organism>
<name>A0A6M3M5W5_9ZZZZ</name>
<dbReference type="AlphaFoldDB" id="A0A6M3M5W5"/>
<reference evidence="1" key="1">
    <citation type="submission" date="2020-03" db="EMBL/GenBank/DDBJ databases">
        <title>The deep terrestrial virosphere.</title>
        <authorList>
            <person name="Holmfeldt K."/>
            <person name="Nilsson E."/>
            <person name="Simone D."/>
            <person name="Lopez-Fernandez M."/>
            <person name="Wu X."/>
            <person name="de Brujin I."/>
            <person name="Lundin D."/>
            <person name="Andersson A."/>
            <person name="Bertilsson S."/>
            <person name="Dopson M."/>
        </authorList>
    </citation>
    <scope>NUCLEOTIDE SEQUENCE</scope>
    <source>
        <strain evidence="1">MM171A00522</strain>
    </source>
</reference>
<dbReference type="EMBL" id="MT143690">
    <property type="protein sequence ID" value="QJB00362.1"/>
    <property type="molecule type" value="Genomic_DNA"/>
</dbReference>
<protein>
    <submittedName>
        <fullName evidence="1">Uncharacterized protein</fullName>
    </submittedName>
</protein>
<proteinExistence type="predicted"/>
<sequence>MALSAPEVSFSVGSINYGTIDVGASSAKTQYSIFEQKNSTSWANAINMSISFKESTNASEARKESWVMVSTPNEASVYIESVGGNEAYAGSLVAAAVSLVVRTKVKVAADATSAGRVAFLLHHRYQYTG</sequence>